<keyword evidence="2" id="KW-0328">Glycosyltransferase</keyword>
<dbReference type="PANTHER" id="PTHR13615:SF3">
    <property type="entry name" value="GLYCOSYLTRANSFERASE-LIKE DOMAIN-CONTAINING PROTEIN 1"/>
    <property type="match status" value="1"/>
</dbReference>
<dbReference type="SUPFAM" id="SSF53756">
    <property type="entry name" value="UDP-Glycosyltransferase/glycogen phosphorylase"/>
    <property type="match status" value="1"/>
</dbReference>
<evidence type="ECO:0000256" key="4">
    <source>
        <dbReference type="ARBA" id="ARBA00044517"/>
    </source>
</evidence>
<dbReference type="Pfam" id="PF00534">
    <property type="entry name" value="Glycos_transf_1"/>
    <property type="match status" value="1"/>
</dbReference>
<dbReference type="CDD" id="cd03801">
    <property type="entry name" value="GT4_PimA-like"/>
    <property type="match status" value="1"/>
</dbReference>
<name>A0A368KLK3_9BACT</name>
<evidence type="ECO:0000313" key="10">
    <source>
        <dbReference type="Proteomes" id="UP000253562"/>
    </source>
</evidence>
<accession>A0A368KLK3</accession>
<dbReference type="InterPro" id="IPR022701">
    <property type="entry name" value="QTMAN_N"/>
</dbReference>
<dbReference type="Gene3D" id="3.40.50.2000">
    <property type="entry name" value="Glycogen Phosphorylase B"/>
    <property type="match status" value="2"/>
</dbReference>
<protein>
    <recommendedName>
        <fullName evidence="5">tRNA-queuosine alpha-mannosyltransferase</fullName>
        <ecNumber evidence="4">2.4.1.110</ecNumber>
    </recommendedName>
</protein>
<gene>
    <name evidence="9" type="ORF">DTL42_19930</name>
</gene>
<evidence type="ECO:0000313" key="9">
    <source>
        <dbReference type="EMBL" id="RCS42101.1"/>
    </source>
</evidence>
<comment type="similarity">
    <text evidence="1">Belongs to the glycosyltransferase group 1 family. Glycosyltransferase 4 subfamily.</text>
</comment>
<comment type="catalytic activity">
    <reaction evidence="6">
        <text>queuosine(34) in tRNA(Asp) + GDP-alpha-D-mannose = O-4''-alpha-D-mannosylqueuosine(34) in tRNA(Asp) + GDP + H(+)</text>
        <dbReference type="Rhea" id="RHEA:12885"/>
        <dbReference type="Rhea" id="RHEA-COMP:18572"/>
        <dbReference type="Rhea" id="RHEA-COMP:18581"/>
        <dbReference type="ChEBI" id="CHEBI:15378"/>
        <dbReference type="ChEBI" id="CHEBI:57527"/>
        <dbReference type="ChEBI" id="CHEBI:58189"/>
        <dbReference type="ChEBI" id="CHEBI:194431"/>
        <dbReference type="ChEBI" id="CHEBI:194442"/>
        <dbReference type="EC" id="2.4.1.110"/>
    </reaction>
    <physiologicalReaction direction="left-to-right" evidence="6">
        <dbReference type="Rhea" id="RHEA:12886"/>
    </physiologicalReaction>
</comment>
<dbReference type="InterPro" id="IPR001296">
    <property type="entry name" value="Glyco_trans_1"/>
</dbReference>
<evidence type="ECO:0000256" key="1">
    <source>
        <dbReference type="ARBA" id="ARBA00009481"/>
    </source>
</evidence>
<dbReference type="Pfam" id="PF12038">
    <property type="entry name" value="QTMAN_N"/>
    <property type="match status" value="1"/>
</dbReference>
<dbReference type="GO" id="GO:0016438">
    <property type="term" value="F:tRNA-queuosine(34) beta-mannosyltransferase activity"/>
    <property type="evidence" value="ECO:0007669"/>
    <property type="project" value="UniProtKB-EC"/>
</dbReference>
<organism evidence="9 10">
    <name type="scientific">Bremerella cremea</name>
    <dbReference type="NCBI Taxonomy" id="1031537"/>
    <lineage>
        <taxon>Bacteria</taxon>
        <taxon>Pseudomonadati</taxon>
        <taxon>Planctomycetota</taxon>
        <taxon>Planctomycetia</taxon>
        <taxon>Pirellulales</taxon>
        <taxon>Pirellulaceae</taxon>
        <taxon>Bremerella</taxon>
    </lineage>
</organism>
<reference evidence="9 10" key="1">
    <citation type="submission" date="2018-07" db="EMBL/GenBank/DDBJ databases">
        <title>Comparative genomes isolates from brazilian mangrove.</title>
        <authorList>
            <person name="De Araujo J.E."/>
            <person name="Taketani R.G."/>
            <person name="Silva M.C.P."/>
            <person name="Lourenco M.V."/>
            <person name="Oliveira V.M."/>
            <person name="Andreote F.D."/>
        </authorList>
    </citation>
    <scope>NUCLEOTIDE SEQUENCE [LARGE SCALE GENOMIC DNA]</scope>
    <source>
        <strain evidence="9 10">HEX PRIS-MGV</strain>
    </source>
</reference>
<dbReference type="InterPro" id="IPR051862">
    <property type="entry name" value="GT-like_domain_containing_1"/>
</dbReference>
<evidence type="ECO:0000256" key="6">
    <source>
        <dbReference type="ARBA" id="ARBA00048439"/>
    </source>
</evidence>
<dbReference type="AlphaFoldDB" id="A0A368KLK3"/>
<dbReference type="PANTHER" id="PTHR13615">
    <property type="entry name" value="GLYCOSYLTRANSFERASE-LIKE 1"/>
    <property type="match status" value="1"/>
</dbReference>
<dbReference type="EMBL" id="QPEX01000044">
    <property type="protein sequence ID" value="RCS42101.1"/>
    <property type="molecule type" value="Genomic_DNA"/>
</dbReference>
<proteinExistence type="inferred from homology"/>
<evidence type="ECO:0000256" key="2">
    <source>
        <dbReference type="ARBA" id="ARBA00022676"/>
    </source>
</evidence>
<feature type="domain" description="tRNA-queuosine alpha-mannosyltransferase N-terminal" evidence="8">
    <location>
        <begin position="3"/>
        <end position="170"/>
    </location>
</feature>
<evidence type="ECO:0000256" key="5">
    <source>
        <dbReference type="ARBA" id="ARBA00044539"/>
    </source>
</evidence>
<sequence>MHILALEPYYGGSHRAFLDGWSSASRHTWTKLTLPAHHWKWRMRHAPLTFAQQLETQTDARFDLIFCSDMLNLATFRGLASGHVARLPAVVYFHENQLTYPDAFQTERDFHYAYDNFQTMLAADAIWFNSAYHRDEFFSQCRAFLRKLPDYSQEAQLDQVESRVRVAVPGLPEIVSPTRPVRFQQPHIVWAARWEHDKNPDDFFAALRQLKRAGESFRLSVVGESFRDVPPIFSQARQEFATEIHQWGYLPSHADYVALLQSADLFVSTAVHEFFGISAAEAILAGCLPVLPQRLAYPELVDGRSHLLYDGSVDSLAQHLRRLLHEKEFRSTAIKQHTVSQTKLAQLRWQLLALKYDDLLSATSQPASEIPRA</sequence>
<comment type="caution">
    <text evidence="9">The sequence shown here is derived from an EMBL/GenBank/DDBJ whole genome shotgun (WGS) entry which is preliminary data.</text>
</comment>
<feature type="domain" description="Glycosyl transferase family 1" evidence="7">
    <location>
        <begin position="185"/>
        <end position="335"/>
    </location>
</feature>
<evidence type="ECO:0000259" key="8">
    <source>
        <dbReference type="Pfam" id="PF12038"/>
    </source>
</evidence>
<evidence type="ECO:0000259" key="7">
    <source>
        <dbReference type="Pfam" id="PF00534"/>
    </source>
</evidence>
<keyword evidence="3" id="KW-0808">Transferase</keyword>
<dbReference type="EC" id="2.4.1.110" evidence="4"/>
<evidence type="ECO:0000256" key="3">
    <source>
        <dbReference type="ARBA" id="ARBA00022679"/>
    </source>
</evidence>
<dbReference type="Proteomes" id="UP000253562">
    <property type="component" value="Unassembled WGS sequence"/>
</dbReference>